<keyword evidence="2" id="KW-1185">Reference proteome</keyword>
<dbReference type="EMBL" id="SJPO01000009">
    <property type="protein sequence ID" value="TWT73827.1"/>
    <property type="molecule type" value="Genomic_DNA"/>
</dbReference>
<evidence type="ECO:0000313" key="1">
    <source>
        <dbReference type="EMBL" id="TWT73827.1"/>
    </source>
</evidence>
<organism evidence="1 2">
    <name type="scientific">Posidoniimonas polymericola</name>
    <dbReference type="NCBI Taxonomy" id="2528002"/>
    <lineage>
        <taxon>Bacteria</taxon>
        <taxon>Pseudomonadati</taxon>
        <taxon>Planctomycetota</taxon>
        <taxon>Planctomycetia</taxon>
        <taxon>Pirellulales</taxon>
        <taxon>Lacipirellulaceae</taxon>
        <taxon>Posidoniimonas</taxon>
    </lineage>
</organism>
<dbReference type="InterPro" id="IPR016024">
    <property type="entry name" value="ARM-type_fold"/>
</dbReference>
<dbReference type="Proteomes" id="UP000318478">
    <property type="component" value="Unassembled WGS sequence"/>
</dbReference>
<accession>A0A5C5YDL2</accession>
<dbReference type="AlphaFoldDB" id="A0A5C5YDL2"/>
<sequence>MPSNEACALAHEQIFTGSCPWCDEEVSMFDNLPQIAVARTRKCQWNVTAIERALDSGDESACAATVSNLVGADGPELEMVLPLLQKALQAPSPVVRTHAVRAAVKMGETLSAEDARSLMRGIFESPAGLSVKSLLVASRLLCNDLDFGDCVDPDGGDREWMVRDPF</sequence>
<dbReference type="Gene3D" id="1.25.10.10">
    <property type="entry name" value="Leucine-rich Repeat Variant"/>
    <property type="match status" value="1"/>
</dbReference>
<dbReference type="InterPro" id="IPR011989">
    <property type="entry name" value="ARM-like"/>
</dbReference>
<dbReference type="RefSeq" id="WP_146589664.1">
    <property type="nucleotide sequence ID" value="NZ_SJPO01000009.1"/>
</dbReference>
<gene>
    <name evidence="1" type="ORF">Pla123a_37210</name>
</gene>
<dbReference type="SUPFAM" id="SSF48371">
    <property type="entry name" value="ARM repeat"/>
    <property type="match status" value="1"/>
</dbReference>
<dbReference type="PROSITE" id="PS50077">
    <property type="entry name" value="HEAT_REPEAT"/>
    <property type="match status" value="1"/>
</dbReference>
<name>A0A5C5YDL2_9BACT</name>
<protein>
    <recommendedName>
        <fullName evidence="3">HEAT repeat protein</fullName>
    </recommendedName>
</protein>
<comment type="caution">
    <text evidence="1">The sequence shown here is derived from an EMBL/GenBank/DDBJ whole genome shotgun (WGS) entry which is preliminary data.</text>
</comment>
<dbReference type="OrthoDB" id="9182486at2"/>
<evidence type="ECO:0000313" key="2">
    <source>
        <dbReference type="Proteomes" id="UP000318478"/>
    </source>
</evidence>
<evidence type="ECO:0008006" key="3">
    <source>
        <dbReference type="Google" id="ProtNLM"/>
    </source>
</evidence>
<reference evidence="1 2" key="1">
    <citation type="submission" date="2019-02" db="EMBL/GenBank/DDBJ databases">
        <title>Deep-cultivation of Planctomycetes and their phenomic and genomic characterization uncovers novel biology.</title>
        <authorList>
            <person name="Wiegand S."/>
            <person name="Jogler M."/>
            <person name="Boedeker C."/>
            <person name="Pinto D."/>
            <person name="Vollmers J."/>
            <person name="Rivas-Marin E."/>
            <person name="Kohn T."/>
            <person name="Peeters S.H."/>
            <person name="Heuer A."/>
            <person name="Rast P."/>
            <person name="Oberbeckmann S."/>
            <person name="Bunk B."/>
            <person name="Jeske O."/>
            <person name="Meyerdierks A."/>
            <person name="Storesund J.E."/>
            <person name="Kallscheuer N."/>
            <person name="Luecker S."/>
            <person name="Lage O.M."/>
            <person name="Pohl T."/>
            <person name="Merkel B.J."/>
            <person name="Hornburger P."/>
            <person name="Mueller R.-W."/>
            <person name="Bruemmer F."/>
            <person name="Labrenz M."/>
            <person name="Spormann A.M."/>
            <person name="Op Den Camp H."/>
            <person name="Overmann J."/>
            <person name="Amann R."/>
            <person name="Jetten M.S.M."/>
            <person name="Mascher T."/>
            <person name="Medema M.H."/>
            <person name="Devos D.P."/>
            <person name="Kaster A.-K."/>
            <person name="Ovreas L."/>
            <person name="Rohde M."/>
            <person name="Galperin M.Y."/>
            <person name="Jogler C."/>
        </authorList>
    </citation>
    <scope>NUCLEOTIDE SEQUENCE [LARGE SCALE GENOMIC DNA]</scope>
    <source>
        <strain evidence="1 2">Pla123a</strain>
    </source>
</reference>
<proteinExistence type="predicted"/>
<dbReference type="InterPro" id="IPR021133">
    <property type="entry name" value="HEAT_type_2"/>
</dbReference>